<organism evidence="1 2">
    <name type="scientific">Sporothrix schenckii 1099-18</name>
    <dbReference type="NCBI Taxonomy" id="1397361"/>
    <lineage>
        <taxon>Eukaryota</taxon>
        <taxon>Fungi</taxon>
        <taxon>Dikarya</taxon>
        <taxon>Ascomycota</taxon>
        <taxon>Pezizomycotina</taxon>
        <taxon>Sordariomycetes</taxon>
        <taxon>Sordariomycetidae</taxon>
        <taxon>Ophiostomatales</taxon>
        <taxon>Ophiostomataceae</taxon>
        <taxon>Sporothrix</taxon>
    </lineage>
</organism>
<gene>
    <name evidence="1" type="ORF">SPSK_01312</name>
</gene>
<comment type="caution">
    <text evidence="1">The sequence shown here is derived from an EMBL/GenBank/DDBJ whole genome shotgun (WGS) entry which is preliminary data.</text>
</comment>
<reference evidence="1 2" key="1">
    <citation type="journal article" date="2014" name="BMC Genomics">
        <title>Comparative genomics of the major fungal agents of human and animal Sporotrichosis: Sporothrix schenckii and Sporothrix brasiliensis.</title>
        <authorList>
            <person name="Teixeira M.M."/>
            <person name="de Almeida L.G."/>
            <person name="Kubitschek-Barreira P."/>
            <person name="Alves F.L."/>
            <person name="Kioshima E.S."/>
            <person name="Abadio A.K."/>
            <person name="Fernandes L."/>
            <person name="Derengowski L.S."/>
            <person name="Ferreira K.S."/>
            <person name="Souza R.C."/>
            <person name="Ruiz J.C."/>
            <person name="de Andrade N.C."/>
            <person name="Paes H.C."/>
            <person name="Nicola A.M."/>
            <person name="Albuquerque P."/>
            <person name="Gerber A.L."/>
            <person name="Martins V.P."/>
            <person name="Peconick L.D."/>
            <person name="Neto A.V."/>
            <person name="Chaucanez C.B."/>
            <person name="Silva P.A."/>
            <person name="Cunha O.L."/>
            <person name="de Oliveira F.F."/>
            <person name="dos Santos T.C."/>
            <person name="Barros A.L."/>
            <person name="Soares M.A."/>
            <person name="de Oliveira L.M."/>
            <person name="Marini M.M."/>
            <person name="Villalobos-Duno H."/>
            <person name="Cunha M.M."/>
            <person name="de Hoog S."/>
            <person name="da Silveira J.F."/>
            <person name="Henrissat B."/>
            <person name="Nino-Vega G.A."/>
            <person name="Cisalpino P.S."/>
            <person name="Mora-Montes H.M."/>
            <person name="Almeida S.R."/>
            <person name="Stajich J.E."/>
            <person name="Lopes-Bezerra L.M."/>
            <person name="Vasconcelos A.T."/>
            <person name="Felipe M.S."/>
        </authorList>
    </citation>
    <scope>NUCLEOTIDE SEQUENCE [LARGE SCALE GENOMIC DNA]</scope>
    <source>
        <strain evidence="1 2">1099-18</strain>
    </source>
</reference>
<sequence length="113" mass="12698">MTSWAEIRTSQFNDTLLMYTVSYKRNDTTVSTNASDPRLVVLVRSRGSRLVGVDVGAQRWAEMTNGPNTTPSLDPTRRTGTGTRVLVICRADAYYENKPMVYTAYSDTDNHSR</sequence>
<dbReference type="KEGG" id="ssck:SPSK_01312"/>
<name>A0A0F2LZR0_SPOSC</name>
<accession>A0A0F2LZR0</accession>
<evidence type="ECO:0000313" key="1">
    <source>
        <dbReference type="EMBL" id="KJR81406.1"/>
    </source>
</evidence>
<dbReference type="VEuPathDB" id="FungiDB:SPSK_01312"/>
<dbReference type="AlphaFoldDB" id="A0A0F2LZR0"/>
<dbReference type="GeneID" id="27663519"/>
<protein>
    <submittedName>
        <fullName evidence="1">Uncharacterized protein</fullName>
    </submittedName>
</protein>
<evidence type="ECO:0000313" key="2">
    <source>
        <dbReference type="Proteomes" id="UP000033710"/>
    </source>
</evidence>
<dbReference type="EMBL" id="AXCR01000011">
    <property type="protein sequence ID" value="KJR81406.1"/>
    <property type="molecule type" value="Genomic_DNA"/>
</dbReference>
<dbReference type="RefSeq" id="XP_016584082.1">
    <property type="nucleotide sequence ID" value="XM_016728242.1"/>
</dbReference>
<reference evidence="1 2" key="2">
    <citation type="journal article" date="2015" name="Eukaryot. Cell">
        <title>Asexual propagation of a virulent clone complex in a human and feline outbreak of sporotrichosis.</title>
        <authorList>
            <person name="Teixeira Mde M."/>
            <person name="Rodrigues A.M."/>
            <person name="Tsui C.K."/>
            <person name="de Almeida L.G."/>
            <person name="Van Diepeningen A.D."/>
            <person name="van den Ende B.G."/>
            <person name="Fernandes G.F."/>
            <person name="Kano R."/>
            <person name="Hamelin R.C."/>
            <person name="Lopes-Bezerra L.M."/>
            <person name="Vasconcelos A.T."/>
            <person name="de Hoog S."/>
            <person name="de Camargo Z.P."/>
            <person name="Felipe M.S."/>
        </authorList>
    </citation>
    <scope>NUCLEOTIDE SEQUENCE [LARGE SCALE GENOMIC DNA]</scope>
    <source>
        <strain evidence="1 2">1099-18</strain>
    </source>
</reference>
<dbReference type="Proteomes" id="UP000033710">
    <property type="component" value="Unassembled WGS sequence"/>
</dbReference>
<proteinExistence type="predicted"/>